<proteinExistence type="inferred from homology"/>
<dbReference type="Gene3D" id="1.10.3720.10">
    <property type="entry name" value="MetI-like"/>
    <property type="match status" value="1"/>
</dbReference>
<dbReference type="AlphaFoldDB" id="A0A2S9Q615"/>
<comment type="similarity">
    <text evidence="7">Belongs to the binding-protein-dependent transport system permease family.</text>
</comment>
<keyword evidence="10" id="KW-1185">Reference proteome</keyword>
<feature type="transmembrane region" description="Helical" evidence="7">
    <location>
        <begin position="111"/>
        <end position="133"/>
    </location>
</feature>
<keyword evidence="3" id="KW-1003">Cell membrane</keyword>
<dbReference type="RefSeq" id="WP_105865047.1">
    <property type="nucleotide sequence ID" value="NZ_PUEJ01000012.1"/>
</dbReference>
<feature type="transmembrane region" description="Helical" evidence="7">
    <location>
        <begin position="190"/>
        <end position="211"/>
    </location>
</feature>
<organism evidence="9 10">
    <name type="scientific">Labrys okinawensis</name>
    <dbReference type="NCBI Taxonomy" id="346911"/>
    <lineage>
        <taxon>Bacteria</taxon>
        <taxon>Pseudomonadati</taxon>
        <taxon>Pseudomonadota</taxon>
        <taxon>Alphaproteobacteria</taxon>
        <taxon>Hyphomicrobiales</taxon>
        <taxon>Xanthobacteraceae</taxon>
        <taxon>Labrys</taxon>
    </lineage>
</organism>
<evidence type="ECO:0000256" key="3">
    <source>
        <dbReference type="ARBA" id="ARBA00022475"/>
    </source>
</evidence>
<feature type="domain" description="ABC transmembrane type-1" evidence="8">
    <location>
        <begin position="76"/>
        <end position="263"/>
    </location>
</feature>
<dbReference type="PANTHER" id="PTHR30151">
    <property type="entry name" value="ALKANE SULFONATE ABC TRANSPORTER-RELATED, MEMBRANE SUBUNIT"/>
    <property type="match status" value="1"/>
</dbReference>
<dbReference type="InterPro" id="IPR000515">
    <property type="entry name" value="MetI-like"/>
</dbReference>
<evidence type="ECO:0000313" key="9">
    <source>
        <dbReference type="EMBL" id="PRH84724.1"/>
    </source>
</evidence>
<reference evidence="9 10" key="1">
    <citation type="submission" date="2018-02" db="EMBL/GenBank/DDBJ databases">
        <title>Whole genome sequencing of endophytic bacterium.</title>
        <authorList>
            <person name="Eedara R."/>
            <person name="Podile A.R."/>
        </authorList>
    </citation>
    <scope>NUCLEOTIDE SEQUENCE [LARGE SCALE GENOMIC DNA]</scope>
    <source>
        <strain evidence="9 10">RP1T</strain>
    </source>
</reference>
<accession>A0A2S9Q615</accession>
<dbReference type="PROSITE" id="PS50928">
    <property type="entry name" value="ABC_TM1"/>
    <property type="match status" value="1"/>
</dbReference>
<gene>
    <name evidence="9" type="ORF">C5L14_25970</name>
</gene>
<keyword evidence="5 7" id="KW-1133">Transmembrane helix</keyword>
<evidence type="ECO:0000256" key="6">
    <source>
        <dbReference type="ARBA" id="ARBA00023136"/>
    </source>
</evidence>
<name>A0A2S9Q615_9HYPH</name>
<dbReference type="EMBL" id="PUEJ01000012">
    <property type="protein sequence ID" value="PRH84724.1"/>
    <property type="molecule type" value="Genomic_DNA"/>
</dbReference>
<dbReference type="OrthoDB" id="9792509at2"/>
<comment type="subcellular location">
    <subcellularLocation>
        <location evidence="1 7">Cell membrane</location>
        <topology evidence="1 7">Multi-pass membrane protein</topology>
    </subcellularLocation>
</comment>
<evidence type="ECO:0000256" key="7">
    <source>
        <dbReference type="RuleBase" id="RU363032"/>
    </source>
</evidence>
<evidence type="ECO:0000259" key="8">
    <source>
        <dbReference type="PROSITE" id="PS50928"/>
    </source>
</evidence>
<keyword evidence="9" id="KW-0547">Nucleotide-binding</keyword>
<evidence type="ECO:0000256" key="2">
    <source>
        <dbReference type="ARBA" id="ARBA00022448"/>
    </source>
</evidence>
<dbReference type="Proteomes" id="UP000237682">
    <property type="component" value="Unassembled WGS sequence"/>
</dbReference>
<keyword evidence="6 7" id="KW-0472">Membrane</keyword>
<protein>
    <submittedName>
        <fullName evidence="9">ABC transporter ATP-binding protein</fullName>
    </submittedName>
</protein>
<dbReference type="GO" id="GO:0005886">
    <property type="term" value="C:plasma membrane"/>
    <property type="evidence" value="ECO:0007669"/>
    <property type="project" value="UniProtKB-SubCell"/>
</dbReference>
<feature type="transmembrane region" description="Helical" evidence="7">
    <location>
        <begin position="86"/>
        <end position="104"/>
    </location>
</feature>
<keyword evidence="4 7" id="KW-0812">Transmembrane</keyword>
<dbReference type="Pfam" id="PF00528">
    <property type="entry name" value="BPD_transp_1"/>
    <property type="match status" value="1"/>
</dbReference>
<keyword evidence="9" id="KW-0067">ATP-binding</keyword>
<dbReference type="InterPro" id="IPR035906">
    <property type="entry name" value="MetI-like_sf"/>
</dbReference>
<evidence type="ECO:0000256" key="1">
    <source>
        <dbReference type="ARBA" id="ARBA00004651"/>
    </source>
</evidence>
<dbReference type="SUPFAM" id="SSF161098">
    <property type="entry name" value="MetI-like"/>
    <property type="match status" value="1"/>
</dbReference>
<evidence type="ECO:0000313" key="10">
    <source>
        <dbReference type="Proteomes" id="UP000237682"/>
    </source>
</evidence>
<sequence length="279" mass="30360">MSAISSADDAVTPSAPSRQGPPALLKWLLPFAFLVVVLGLWEYCVAAGLTPMKVVPAPSEIWAAFFREWETLGPAWLFTLEVTLKGFVLAVAGGVCLAILFSLSRLVEYTLYPYAIILQVTPVLALAPLLLVIFSQATVLLICVWLVAFFPVLANTLIGLRSTDHNLLNLFELYRASSWQKLWLLRLRGALPYFLGGVRIAGGLSLIGAVVSELATGAGGARGGLGYIIYLAPRYFAYPRAYAALVLLSLSGIAIFLALSYLSHLLLHKWHESALKREN</sequence>
<feature type="transmembrane region" description="Helical" evidence="7">
    <location>
        <begin position="27"/>
        <end position="49"/>
    </location>
</feature>
<dbReference type="GO" id="GO:0055085">
    <property type="term" value="P:transmembrane transport"/>
    <property type="evidence" value="ECO:0007669"/>
    <property type="project" value="InterPro"/>
</dbReference>
<dbReference type="GO" id="GO:0005524">
    <property type="term" value="F:ATP binding"/>
    <property type="evidence" value="ECO:0007669"/>
    <property type="project" value="UniProtKB-KW"/>
</dbReference>
<comment type="caution">
    <text evidence="9">The sequence shown here is derived from an EMBL/GenBank/DDBJ whole genome shotgun (WGS) entry which is preliminary data.</text>
</comment>
<dbReference type="PANTHER" id="PTHR30151:SF41">
    <property type="entry name" value="ABC TRANSPORTER PERMEASE PROTEIN"/>
    <property type="match status" value="1"/>
</dbReference>
<evidence type="ECO:0000256" key="4">
    <source>
        <dbReference type="ARBA" id="ARBA00022692"/>
    </source>
</evidence>
<keyword evidence="2 7" id="KW-0813">Transport</keyword>
<evidence type="ECO:0000256" key="5">
    <source>
        <dbReference type="ARBA" id="ARBA00022989"/>
    </source>
</evidence>
<feature type="transmembrane region" description="Helical" evidence="7">
    <location>
        <begin position="241"/>
        <end position="267"/>
    </location>
</feature>
<feature type="transmembrane region" description="Helical" evidence="7">
    <location>
        <begin position="139"/>
        <end position="160"/>
    </location>
</feature>